<evidence type="ECO:0000313" key="17">
    <source>
        <dbReference type="Proteomes" id="UP001557485"/>
    </source>
</evidence>
<evidence type="ECO:0000256" key="12">
    <source>
        <dbReference type="RuleBase" id="RU003357"/>
    </source>
</evidence>
<evidence type="ECO:0000256" key="10">
    <source>
        <dbReference type="ARBA" id="ARBA00023237"/>
    </source>
</evidence>
<evidence type="ECO:0000256" key="13">
    <source>
        <dbReference type="SAM" id="SignalP"/>
    </source>
</evidence>
<evidence type="ECO:0000256" key="4">
    <source>
        <dbReference type="ARBA" id="ARBA00022496"/>
    </source>
</evidence>
<feature type="domain" description="TonB-dependent receptor plug" evidence="15">
    <location>
        <begin position="62"/>
        <end position="168"/>
    </location>
</feature>
<dbReference type="InterPro" id="IPR000531">
    <property type="entry name" value="Beta-barrel_TonB"/>
</dbReference>
<keyword evidence="7" id="KW-0406">Ion transport</keyword>
<feature type="signal peptide" evidence="13">
    <location>
        <begin position="1"/>
        <end position="33"/>
    </location>
</feature>
<sequence length="768" mass="83789">MIINKRCLSASASASASAVVLIVSVTLSNSAFAADNGVSDKKVRNRMLEEVIVVAQKREEEAQDVPIAIQAYGAEALDARGISDTRQLGALIPSLQFTVVTGFNIIYMRGIGTDSFIPSADPSIATYTDGIYLPSAQGTVNSLGNIKRIEVLKGPQGTLFGRNSTGGAINVITEEPDGEFAAMVQAEYASFDKRSIKASASGSITDWIAIGFSGEKSSADNHYTNINYDVQRDELEAFRVKMLFEPVDNVALGITHFESSASSLRGIIGNNTRPSLLGESLGITPQEDNYEATSEFVPHSEPRQNISYGYLSWDTPIVDIKLTISDQKSETVYAGTDFDGSPTPIAGFELRNELAYIETYELQFMSNNDTPYSERFEWIVGYYHLESLADIGDGGFLIAPEVLNFVSTDLGGLVGGLVPAPNTPLGRGLFINFGGAVGAESDSIYFQGKYDLTNDLELTVGGRYQEESRTIQDAETTVSDPLGSNDDTDVFVFDDDEAKSTNFSPKVVLSYFPREDAMIYASRTVGFKSGTYNIVNIYRAADYVEPEEVVTLELGAKVDFLDGAMRINGAVFQNKIKNLQTGFVSLFAGGVVSFQTAGAAETEGAEFDLTWVPLQNLNPGLVLTANGAYVDAYYTDFKNGEGFSEDEGLYTSDNDYSGNDIVRTPRTSGGVGFVQTIDFDSGSLEVGMDAYFNSGFYYDAQNGVEEEPYKVLGGRISYFYEPFNMRLTLLSTNILDERYHIQRFQNDFGVIDSLAAPREYAAKLEIRY</sequence>
<keyword evidence="3 11" id="KW-1134">Transmembrane beta strand</keyword>
<dbReference type="PANTHER" id="PTHR32552">
    <property type="entry name" value="FERRICHROME IRON RECEPTOR-RELATED"/>
    <property type="match status" value="1"/>
</dbReference>
<reference evidence="16 17" key="1">
    <citation type="journal article" date="2011" name="Int. J. Syst. Evol. Microbiol.">
        <title>Zhongshania antarctica gen. nov., sp. nov. and Zhongshania guokunii sp. nov., gammaproteobacteria respectively isolated from coastal attached (fast) ice and surface seawater of the Antarctic.</title>
        <authorList>
            <person name="Li H.J."/>
            <person name="Zhang X.Y."/>
            <person name="Chen C.X."/>
            <person name="Zhang Y.J."/>
            <person name="Gao Z.M."/>
            <person name="Yu Y."/>
            <person name="Chen X.L."/>
            <person name="Chen B."/>
            <person name="Zhang Y.Z."/>
        </authorList>
    </citation>
    <scope>NUCLEOTIDE SEQUENCE [LARGE SCALE GENOMIC DNA]</scope>
    <source>
        <strain evidence="16 17">ZS6-22T</strain>
    </source>
</reference>
<dbReference type="InterPro" id="IPR036942">
    <property type="entry name" value="Beta-barrel_TonB_sf"/>
</dbReference>
<dbReference type="Gene3D" id="2.40.170.20">
    <property type="entry name" value="TonB-dependent receptor, beta-barrel domain"/>
    <property type="match status" value="1"/>
</dbReference>
<keyword evidence="16" id="KW-0675">Receptor</keyword>
<keyword evidence="6" id="KW-0408">Iron</keyword>
<evidence type="ECO:0000313" key="16">
    <source>
        <dbReference type="EMBL" id="MEX1670941.1"/>
    </source>
</evidence>
<protein>
    <submittedName>
        <fullName evidence="16">TonB-dependent receptor</fullName>
    </submittedName>
</protein>
<proteinExistence type="inferred from homology"/>
<gene>
    <name evidence="16" type="ORF">AB4876_18685</name>
</gene>
<dbReference type="SUPFAM" id="SSF56935">
    <property type="entry name" value="Porins"/>
    <property type="match status" value="1"/>
</dbReference>
<dbReference type="Pfam" id="PF00593">
    <property type="entry name" value="TonB_dep_Rec_b-barrel"/>
    <property type="match status" value="1"/>
</dbReference>
<comment type="caution">
    <text evidence="16">The sequence shown here is derived from an EMBL/GenBank/DDBJ whole genome shotgun (WGS) entry which is preliminary data.</text>
</comment>
<evidence type="ECO:0000256" key="9">
    <source>
        <dbReference type="ARBA" id="ARBA00023136"/>
    </source>
</evidence>
<comment type="subcellular location">
    <subcellularLocation>
        <location evidence="1 11">Cell outer membrane</location>
        <topology evidence="1 11">Multi-pass membrane protein</topology>
    </subcellularLocation>
</comment>
<dbReference type="Proteomes" id="UP001557485">
    <property type="component" value="Unassembled WGS sequence"/>
</dbReference>
<keyword evidence="9 11" id="KW-0472">Membrane</keyword>
<feature type="chain" id="PRO_5047537403" evidence="13">
    <location>
        <begin position="34"/>
        <end position="768"/>
    </location>
</feature>
<dbReference type="Pfam" id="PF07715">
    <property type="entry name" value="Plug"/>
    <property type="match status" value="1"/>
</dbReference>
<evidence type="ECO:0000256" key="3">
    <source>
        <dbReference type="ARBA" id="ARBA00022452"/>
    </source>
</evidence>
<dbReference type="InterPro" id="IPR039426">
    <property type="entry name" value="TonB-dep_rcpt-like"/>
</dbReference>
<accession>A0ABV3UAM1</accession>
<dbReference type="PANTHER" id="PTHR32552:SF81">
    <property type="entry name" value="TONB-DEPENDENT OUTER MEMBRANE RECEPTOR"/>
    <property type="match status" value="1"/>
</dbReference>
<keyword evidence="4" id="KW-0410">Iron transport</keyword>
<evidence type="ECO:0000259" key="15">
    <source>
        <dbReference type="Pfam" id="PF07715"/>
    </source>
</evidence>
<dbReference type="RefSeq" id="WP_368383211.1">
    <property type="nucleotide sequence ID" value="NZ_JBFRYA010000026.1"/>
</dbReference>
<keyword evidence="2 11" id="KW-0813">Transport</keyword>
<dbReference type="PROSITE" id="PS52016">
    <property type="entry name" value="TONB_DEPENDENT_REC_3"/>
    <property type="match status" value="1"/>
</dbReference>
<dbReference type="EMBL" id="JBFRYA010000026">
    <property type="protein sequence ID" value="MEX1670941.1"/>
    <property type="molecule type" value="Genomic_DNA"/>
</dbReference>
<evidence type="ECO:0000256" key="7">
    <source>
        <dbReference type="ARBA" id="ARBA00023065"/>
    </source>
</evidence>
<dbReference type="InterPro" id="IPR012910">
    <property type="entry name" value="Plug_dom"/>
</dbReference>
<keyword evidence="10 11" id="KW-0998">Cell outer membrane</keyword>
<evidence type="ECO:0000256" key="2">
    <source>
        <dbReference type="ARBA" id="ARBA00022448"/>
    </source>
</evidence>
<evidence type="ECO:0000259" key="14">
    <source>
        <dbReference type="Pfam" id="PF00593"/>
    </source>
</evidence>
<keyword evidence="17" id="KW-1185">Reference proteome</keyword>
<keyword evidence="8 12" id="KW-0798">TonB box</keyword>
<name>A0ABV3UAM1_9GAMM</name>
<keyword evidence="13" id="KW-0732">Signal</keyword>
<feature type="domain" description="TonB-dependent receptor-like beta-barrel" evidence="14">
    <location>
        <begin position="329"/>
        <end position="723"/>
    </location>
</feature>
<comment type="similarity">
    <text evidence="11 12">Belongs to the TonB-dependent receptor family.</text>
</comment>
<evidence type="ECO:0000256" key="11">
    <source>
        <dbReference type="PROSITE-ProRule" id="PRU01360"/>
    </source>
</evidence>
<evidence type="ECO:0000256" key="1">
    <source>
        <dbReference type="ARBA" id="ARBA00004571"/>
    </source>
</evidence>
<keyword evidence="5 11" id="KW-0812">Transmembrane</keyword>
<organism evidence="16 17">
    <name type="scientific">Zhongshania guokunii</name>
    <dbReference type="NCBI Taxonomy" id="641783"/>
    <lineage>
        <taxon>Bacteria</taxon>
        <taxon>Pseudomonadati</taxon>
        <taxon>Pseudomonadota</taxon>
        <taxon>Gammaproteobacteria</taxon>
        <taxon>Cellvibrionales</taxon>
        <taxon>Spongiibacteraceae</taxon>
        <taxon>Zhongshania</taxon>
    </lineage>
</organism>
<evidence type="ECO:0000256" key="5">
    <source>
        <dbReference type="ARBA" id="ARBA00022692"/>
    </source>
</evidence>
<evidence type="ECO:0000256" key="6">
    <source>
        <dbReference type="ARBA" id="ARBA00023004"/>
    </source>
</evidence>
<evidence type="ECO:0000256" key="8">
    <source>
        <dbReference type="ARBA" id="ARBA00023077"/>
    </source>
</evidence>